<keyword evidence="6" id="KW-1015">Disulfide bond</keyword>
<dbReference type="InterPro" id="IPR000668">
    <property type="entry name" value="Peptidase_C1A_C"/>
</dbReference>
<dbReference type="PANTHER" id="PTHR12411">
    <property type="entry name" value="CYSTEINE PROTEASE FAMILY C1-RELATED"/>
    <property type="match status" value="1"/>
</dbReference>
<feature type="chain" id="PRO_5018644972" evidence="7">
    <location>
        <begin position="21"/>
        <end position="282"/>
    </location>
</feature>
<feature type="domain" description="Cathepsin propeptide inhibitor" evidence="9">
    <location>
        <begin position="30"/>
        <end position="90"/>
    </location>
</feature>
<comment type="similarity">
    <text evidence="1">Belongs to the peptidase C1 family.</text>
</comment>
<name>C1BL57_OSMMO</name>
<gene>
    <name evidence="10" type="primary">CATS</name>
</gene>
<organism evidence="10">
    <name type="scientific">Osmerus mordax</name>
    <name type="common">Rainbow smelt</name>
    <name type="synonym">Atherina mordax</name>
    <dbReference type="NCBI Taxonomy" id="8014"/>
    <lineage>
        <taxon>Eukaryota</taxon>
        <taxon>Metazoa</taxon>
        <taxon>Chordata</taxon>
        <taxon>Craniata</taxon>
        <taxon>Vertebrata</taxon>
        <taxon>Euteleostomi</taxon>
        <taxon>Actinopterygii</taxon>
        <taxon>Neopterygii</taxon>
        <taxon>Teleostei</taxon>
        <taxon>Stomiati</taxon>
        <taxon>Osmeriformes</taxon>
        <taxon>Osmeridae</taxon>
        <taxon>Osmerus</taxon>
    </lineage>
</organism>
<dbReference type="SMART" id="SM00848">
    <property type="entry name" value="Inhibitor_I29"/>
    <property type="match status" value="1"/>
</dbReference>
<feature type="domain" description="Peptidase C1A papain C-terminal" evidence="8">
    <location>
        <begin position="117"/>
        <end position="279"/>
    </location>
</feature>
<evidence type="ECO:0000259" key="8">
    <source>
        <dbReference type="SMART" id="SM00645"/>
    </source>
</evidence>
<dbReference type="GO" id="GO:0006508">
    <property type="term" value="P:proteolysis"/>
    <property type="evidence" value="ECO:0007669"/>
    <property type="project" value="UniProtKB-KW"/>
</dbReference>
<dbReference type="PROSITE" id="PS00139">
    <property type="entry name" value="THIOL_PROTEASE_CYS"/>
    <property type="match status" value="1"/>
</dbReference>
<keyword evidence="2" id="KW-0645">Protease</keyword>
<evidence type="ECO:0000256" key="1">
    <source>
        <dbReference type="ARBA" id="ARBA00008455"/>
    </source>
</evidence>
<evidence type="ECO:0000256" key="5">
    <source>
        <dbReference type="ARBA" id="ARBA00023145"/>
    </source>
</evidence>
<dbReference type="InterPro" id="IPR000169">
    <property type="entry name" value="Pept_cys_AS"/>
</dbReference>
<sequence length="282" mass="31820">MQLRVLCLFAWHLLIFVVAGHYISDLNEQWEKWKDKYQKSYGNKVEDLHRRIVWEKNLRLVHKHNEETSTGQHSFAMGVNHLTDMTAEEVNILLNGLKQEDLNHDNWISNPLMDIPLPMSVDWRERGMVSPVQNQGMCGSCWAFSSIGALEGQMKRRNGSLVPLSPQNLVDCSTRFGNHGCKGGYLSKSYLYVISNRGIDSESFYPYEHKDGQCRYSTQGKAGVCFGFHILPQGMEGALQVAVATVGPVAVGINAMLPSFHHYRGGLYNDPACSPKITIMRC</sequence>
<evidence type="ECO:0000256" key="7">
    <source>
        <dbReference type="SAM" id="SignalP"/>
    </source>
</evidence>
<dbReference type="Pfam" id="PF00112">
    <property type="entry name" value="Peptidase_C1"/>
    <property type="match status" value="1"/>
</dbReference>
<dbReference type="CDD" id="cd02248">
    <property type="entry name" value="Peptidase_C1A"/>
    <property type="match status" value="1"/>
</dbReference>
<dbReference type="InterPro" id="IPR038765">
    <property type="entry name" value="Papain-like_cys_pep_sf"/>
</dbReference>
<accession>C1BL57</accession>
<proteinExistence type="evidence at transcript level"/>
<dbReference type="InterPro" id="IPR039417">
    <property type="entry name" value="Peptidase_C1A_papain-like"/>
</dbReference>
<dbReference type="FunFam" id="3.90.70.10:FF:000006">
    <property type="entry name" value="Cathepsin S"/>
    <property type="match status" value="1"/>
</dbReference>
<evidence type="ECO:0000256" key="6">
    <source>
        <dbReference type="ARBA" id="ARBA00023157"/>
    </source>
</evidence>
<reference evidence="10" key="1">
    <citation type="submission" date="2009-03" db="EMBL/GenBank/DDBJ databases">
        <title>Osmerus mordax full-length cDNAs.</title>
        <authorList>
            <person name="von Schalburg K."/>
            <person name="Leong J."/>
            <person name="Cooper G."/>
            <person name="Davidson W.S."/>
            <person name="Koop B.F."/>
        </authorList>
    </citation>
    <scope>NUCLEOTIDE SEQUENCE</scope>
    <source>
        <tissue evidence="10">Brain</tissue>
    </source>
</reference>
<evidence type="ECO:0000256" key="2">
    <source>
        <dbReference type="ARBA" id="ARBA00022670"/>
    </source>
</evidence>
<evidence type="ECO:0000256" key="3">
    <source>
        <dbReference type="ARBA" id="ARBA00022801"/>
    </source>
</evidence>
<dbReference type="SMART" id="SM00645">
    <property type="entry name" value="Pept_C1"/>
    <property type="match status" value="1"/>
</dbReference>
<protein>
    <submittedName>
        <fullName evidence="10">Cathepsin S</fullName>
    </submittedName>
</protein>
<feature type="signal peptide" evidence="7">
    <location>
        <begin position="1"/>
        <end position="20"/>
    </location>
</feature>
<evidence type="ECO:0000313" key="10">
    <source>
        <dbReference type="EMBL" id="ACO09760.1"/>
    </source>
</evidence>
<keyword evidence="7" id="KW-0732">Signal</keyword>
<dbReference type="GO" id="GO:0008234">
    <property type="term" value="F:cysteine-type peptidase activity"/>
    <property type="evidence" value="ECO:0007669"/>
    <property type="project" value="UniProtKB-KW"/>
</dbReference>
<dbReference type="Gene3D" id="3.90.70.10">
    <property type="entry name" value="Cysteine proteinases"/>
    <property type="match status" value="1"/>
</dbReference>
<keyword evidence="3" id="KW-0378">Hydrolase</keyword>
<dbReference type="AlphaFoldDB" id="C1BL57"/>
<dbReference type="InterPro" id="IPR013128">
    <property type="entry name" value="Peptidase_C1A"/>
</dbReference>
<dbReference type="Pfam" id="PF08246">
    <property type="entry name" value="Inhibitor_I29"/>
    <property type="match status" value="1"/>
</dbReference>
<evidence type="ECO:0000259" key="9">
    <source>
        <dbReference type="SMART" id="SM00848"/>
    </source>
</evidence>
<dbReference type="EMBL" id="BT075336">
    <property type="protein sequence ID" value="ACO09760.1"/>
    <property type="molecule type" value="mRNA"/>
</dbReference>
<dbReference type="InterPro" id="IPR013201">
    <property type="entry name" value="Prot_inhib_I29"/>
</dbReference>
<evidence type="ECO:0000256" key="4">
    <source>
        <dbReference type="ARBA" id="ARBA00022807"/>
    </source>
</evidence>
<keyword evidence="5" id="KW-0865">Zymogen</keyword>
<keyword evidence="4" id="KW-0788">Thiol protease</keyword>
<dbReference type="SUPFAM" id="SSF54001">
    <property type="entry name" value="Cysteine proteinases"/>
    <property type="match status" value="1"/>
</dbReference>